<dbReference type="Proteomes" id="UP000249065">
    <property type="component" value="Unassembled WGS sequence"/>
</dbReference>
<evidence type="ECO:0000256" key="10">
    <source>
        <dbReference type="ARBA" id="ARBA00023125"/>
    </source>
</evidence>
<dbReference type="SUPFAM" id="SSF52172">
    <property type="entry name" value="CheY-like"/>
    <property type="match status" value="1"/>
</dbReference>
<dbReference type="InterPro" id="IPR009057">
    <property type="entry name" value="Homeodomain-like_sf"/>
</dbReference>
<keyword evidence="12 16" id="KW-0804">Transcription</keyword>
<keyword evidence="9 16" id="KW-0805">Transcription regulation</keyword>
<dbReference type="Gene3D" id="3.40.50.300">
    <property type="entry name" value="P-loop containing nucleotide triphosphate hydrolases"/>
    <property type="match status" value="1"/>
</dbReference>
<evidence type="ECO:0000259" key="17">
    <source>
        <dbReference type="PROSITE" id="PS50045"/>
    </source>
</evidence>
<name>A0A327MCS3_9PROT</name>
<feature type="modified residue" description="4-aspartylphosphate" evidence="15">
    <location>
        <position position="55"/>
    </location>
</feature>
<dbReference type="PROSITE" id="PS50045">
    <property type="entry name" value="SIGMA54_INTERACT_4"/>
    <property type="match status" value="1"/>
</dbReference>
<dbReference type="PROSITE" id="PS00675">
    <property type="entry name" value="SIGMA54_INTERACT_1"/>
    <property type="match status" value="1"/>
</dbReference>
<dbReference type="PANTHER" id="PTHR32071:SF95">
    <property type="entry name" value="DNA-BINDING TRANSCRIPTIONAL REGULATOR NTRC"/>
    <property type="match status" value="1"/>
</dbReference>
<keyword evidence="6 16" id="KW-0547">Nucleotide-binding</keyword>
<dbReference type="PROSITE" id="PS00676">
    <property type="entry name" value="SIGMA54_INTERACT_2"/>
    <property type="match status" value="1"/>
</dbReference>
<keyword evidence="7 16" id="KW-0067">ATP-binding</keyword>
<protein>
    <recommendedName>
        <fullName evidence="2 16">DNA-binding transcriptional regulator NtrC</fullName>
    </recommendedName>
    <alternativeName>
        <fullName evidence="16">Nitrogen regulation protein NR(I)</fullName>
    </alternativeName>
</protein>
<accession>A0A327MCS3</accession>
<evidence type="ECO:0000313" key="19">
    <source>
        <dbReference type="EMBL" id="RAI60449.1"/>
    </source>
</evidence>
<sequence>MNDSRTILVADDDRAIRTVLSQALGRSGYQVRATSSASTLWRWVEDGEGDLVITDVVMPDENGLDLVPRIKRIRPELRVVVMSAQSTFMTALKAAQRGAFEYLPKPFDLKELMAVVERALAAPQPPVAGESEDEAGERLPLVGRSPAMQEIYRTVARLTTTDLTVMITGESGTGKELVARALHDYGRRRGGPFVAINMAAIPRELIESELFGHERGAFTGALNRGIGRFEQAAGGTLFLDEIGDMPPEAQTRLLRVLQEGEFTTVGGRNPIKANVRIVAATHRDLRQSIRQGVFREDLFYRLNVVPIRLPPLRERLEDIPLLARHFLDRARAAGLPQKQLSAEAVERLKQHSWPGNARELENLMRRLAALYPQETIDAEAVGTELSEAEPPAEPGGARGPETLEQAVERHLKGFVAAHKDGMPVRDLYDRVLAEVERPLLRLVLGATRGNQIKAAAMLGLNRNTLRKKIRELDLPVVRGLG</sequence>
<dbReference type="InterPro" id="IPR001789">
    <property type="entry name" value="Sig_transdc_resp-reg_receiver"/>
</dbReference>
<dbReference type="InterPro" id="IPR058031">
    <property type="entry name" value="AAA_lid_NorR"/>
</dbReference>
<dbReference type="InterPro" id="IPR002197">
    <property type="entry name" value="HTH_Fis"/>
</dbReference>
<feature type="domain" description="Response regulatory" evidence="18">
    <location>
        <begin position="6"/>
        <end position="120"/>
    </location>
</feature>
<dbReference type="Pfam" id="PF02954">
    <property type="entry name" value="HTH_8"/>
    <property type="match status" value="1"/>
</dbReference>
<gene>
    <name evidence="16 19" type="primary">ntrC</name>
    <name evidence="19" type="ORF">DOO78_05130</name>
</gene>
<comment type="function">
    <text evidence="14 16">Member of the two-component regulatory system NtrB/NtrC, which controls expression of the nitrogen-regulated (ntr) genes in response to nitrogen limitation. Phosphorylated NtrC binds directly to DNA and stimulates the formation of open promoter-sigma54-RNA polymerase complexes.</text>
</comment>
<evidence type="ECO:0000259" key="18">
    <source>
        <dbReference type="PROSITE" id="PS50110"/>
    </source>
</evidence>
<keyword evidence="3 16" id="KW-0963">Cytoplasm</keyword>
<dbReference type="OrthoDB" id="9770562at2"/>
<keyword evidence="8 16" id="KW-0902">Two-component regulatory system</keyword>
<dbReference type="SMART" id="SM00448">
    <property type="entry name" value="REC"/>
    <property type="match status" value="1"/>
</dbReference>
<evidence type="ECO:0000256" key="1">
    <source>
        <dbReference type="ARBA" id="ARBA00004496"/>
    </source>
</evidence>
<evidence type="ECO:0000256" key="12">
    <source>
        <dbReference type="ARBA" id="ARBA00023163"/>
    </source>
</evidence>
<dbReference type="AlphaFoldDB" id="A0A327MCS3"/>
<dbReference type="CDD" id="cd19928">
    <property type="entry name" value="REC_RcNtrC-like"/>
    <property type="match status" value="1"/>
</dbReference>
<dbReference type="CDD" id="cd00009">
    <property type="entry name" value="AAA"/>
    <property type="match status" value="1"/>
</dbReference>
<dbReference type="NCBIfam" id="TIGR01818">
    <property type="entry name" value="ntrC"/>
    <property type="match status" value="1"/>
</dbReference>
<keyword evidence="11 16" id="KW-0010">Activator</keyword>
<dbReference type="GO" id="GO:0006808">
    <property type="term" value="P:regulation of nitrogen utilization"/>
    <property type="evidence" value="ECO:0007669"/>
    <property type="project" value="UniProtKB-UniRule"/>
</dbReference>
<keyword evidence="20" id="KW-1185">Reference proteome</keyword>
<dbReference type="SUPFAM" id="SSF52540">
    <property type="entry name" value="P-loop containing nucleoside triphosphate hydrolases"/>
    <property type="match status" value="1"/>
</dbReference>
<dbReference type="InterPro" id="IPR002078">
    <property type="entry name" value="Sigma_54_int"/>
</dbReference>
<dbReference type="InterPro" id="IPR011006">
    <property type="entry name" value="CheY-like_superfamily"/>
</dbReference>
<dbReference type="EMBL" id="QLIX01000002">
    <property type="protein sequence ID" value="RAI60449.1"/>
    <property type="molecule type" value="Genomic_DNA"/>
</dbReference>
<dbReference type="GO" id="GO:0043565">
    <property type="term" value="F:sequence-specific DNA binding"/>
    <property type="evidence" value="ECO:0007669"/>
    <property type="project" value="InterPro"/>
</dbReference>
<evidence type="ECO:0000256" key="15">
    <source>
        <dbReference type="PROSITE-ProRule" id="PRU00169"/>
    </source>
</evidence>
<keyword evidence="10 16" id="KW-0238">DNA-binding</keyword>
<evidence type="ECO:0000256" key="3">
    <source>
        <dbReference type="ARBA" id="ARBA00022490"/>
    </source>
</evidence>
<evidence type="ECO:0000256" key="16">
    <source>
        <dbReference type="RuleBase" id="RU365013"/>
    </source>
</evidence>
<feature type="domain" description="Sigma-54 factor interaction" evidence="17">
    <location>
        <begin position="141"/>
        <end position="369"/>
    </location>
</feature>
<evidence type="ECO:0000256" key="8">
    <source>
        <dbReference type="ARBA" id="ARBA00023012"/>
    </source>
</evidence>
<dbReference type="SMART" id="SM00382">
    <property type="entry name" value="AAA"/>
    <property type="match status" value="1"/>
</dbReference>
<dbReference type="InterPro" id="IPR025662">
    <property type="entry name" value="Sigma_54_int_dom_ATP-bd_1"/>
</dbReference>
<evidence type="ECO:0000256" key="13">
    <source>
        <dbReference type="ARBA" id="ARBA00023231"/>
    </source>
</evidence>
<comment type="subcellular location">
    <subcellularLocation>
        <location evidence="1 16">Cytoplasm</location>
    </subcellularLocation>
</comment>
<dbReference type="GO" id="GO:0005524">
    <property type="term" value="F:ATP binding"/>
    <property type="evidence" value="ECO:0007669"/>
    <property type="project" value="UniProtKB-KW"/>
</dbReference>
<dbReference type="GO" id="GO:0005737">
    <property type="term" value="C:cytoplasm"/>
    <property type="evidence" value="ECO:0007669"/>
    <property type="project" value="UniProtKB-SubCell"/>
</dbReference>
<dbReference type="PROSITE" id="PS50110">
    <property type="entry name" value="RESPONSE_REGULATORY"/>
    <property type="match status" value="1"/>
</dbReference>
<evidence type="ECO:0000256" key="14">
    <source>
        <dbReference type="ARBA" id="ARBA00043886"/>
    </source>
</evidence>
<evidence type="ECO:0000313" key="20">
    <source>
        <dbReference type="Proteomes" id="UP000249065"/>
    </source>
</evidence>
<dbReference type="InterPro" id="IPR027417">
    <property type="entry name" value="P-loop_NTPase"/>
</dbReference>
<dbReference type="PANTHER" id="PTHR32071">
    <property type="entry name" value="TRANSCRIPTIONAL REGULATORY PROTEIN"/>
    <property type="match status" value="1"/>
</dbReference>
<evidence type="ECO:0000256" key="2">
    <source>
        <dbReference type="ARBA" id="ARBA00019059"/>
    </source>
</evidence>
<evidence type="ECO:0000256" key="4">
    <source>
        <dbReference type="ARBA" id="ARBA00022491"/>
    </source>
</evidence>
<dbReference type="RefSeq" id="WP_111468635.1">
    <property type="nucleotide sequence ID" value="NZ_QLIX01000002.1"/>
</dbReference>
<evidence type="ECO:0000256" key="6">
    <source>
        <dbReference type="ARBA" id="ARBA00022741"/>
    </source>
</evidence>
<organism evidence="19 20">
    <name type="scientific">Roseicella frigidaeris</name>
    <dbReference type="NCBI Taxonomy" id="2230885"/>
    <lineage>
        <taxon>Bacteria</taxon>
        <taxon>Pseudomonadati</taxon>
        <taxon>Pseudomonadota</taxon>
        <taxon>Alphaproteobacteria</taxon>
        <taxon>Acetobacterales</taxon>
        <taxon>Roseomonadaceae</taxon>
        <taxon>Roseicella</taxon>
    </lineage>
</organism>
<dbReference type="InterPro" id="IPR025943">
    <property type="entry name" value="Sigma_54_int_dom_ATP-bd_2"/>
</dbReference>
<dbReference type="Gene3D" id="3.40.50.2300">
    <property type="match status" value="1"/>
</dbReference>
<evidence type="ECO:0000256" key="11">
    <source>
        <dbReference type="ARBA" id="ARBA00023159"/>
    </source>
</evidence>
<dbReference type="PRINTS" id="PR01590">
    <property type="entry name" value="HTHFIS"/>
</dbReference>
<reference evidence="20" key="1">
    <citation type="submission" date="2018-06" db="EMBL/GenBank/DDBJ databases">
        <authorList>
            <person name="Khan S.A."/>
        </authorList>
    </citation>
    <scope>NUCLEOTIDE SEQUENCE [LARGE SCALE GENOMIC DNA]</scope>
    <source>
        <strain evidence="20">DB-1506</strain>
    </source>
</reference>
<dbReference type="InterPro" id="IPR003593">
    <property type="entry name" value="AAA+_ATPase"/>
</dbReference>
<dbReference type="InterPro" id="IPR010114">
    <property type="entry name" value="Transcript_reg_NtrC"/>
</dbReference>
<keyword evidence="5 15" id="KW-0597">Phosphoprotein</keyword>
<dbReference type="SUPFAM" id="SSF46689">
    <property type="entry name" value="Homeodomain-like"/>
    <property type="match status" value="1"/>
</dbReference>
<evidence type="ECO:0000256" key="7">
    <source>
        <dbReference type="ARBA" id="ARBA00022840"/>
    </source>
</evidence>
<keyword evidence="4 16" id="KW-0678">Repressor</keyword>
<dbReference type="FunFam" id="3.40.50.300:FF:000006">
    <property type="entry name" value="DNA-binding transcriptional regulator NtrC"/>
    <property type="match status" value="1"/>
</dbReference>
<dbReference type="GO" id="GO:0006355">
    <property type="term" value="P:regulation of DNA-templated transcription"/>
    <property type="evidence" value="ECO:0007669"/>
    <property type="project" value="InterPro"/>
</dbReference>
<dbReference type="Pfam" id="PF00158">
    <property type="entry name" value="Sigma54_activat"/>
    <property type="match status" value="1"/>
</dbReference>
<dbReference type="Pfam" id="PF00072">
    <property type="entry name" value="Response_reg"/>
    <property type="match status" value="1"/>
</dbReference>
<comment type="caution">
    <text evidence="19">The sequence shown here is derived from an EMBL/GenBank/DDBJ whole genome shotgun (WGS) entry which is preliminary data.</text>
</comment>
<dbReference type="Pfam" id="PF25601">
    <property type="entry name" value="AAA_lid_14"/>
    <property type="match status" value="1"/>
</dbReference>
<dbReference type="Gene3D" id="1.10.8.60">
    <property type="match status" value="1"/>
</dbReference>
<dbReference type="Gene3D" id="1.10.10.60">
    <property type="entry name" value="Homeodomain-like"/>
    <property type="match status" value="1"/>
</dbReference>
<evidence type="ECO:0000256" key="9">
    <source>
        <dbReference type="ARBA" id="ARBA00023015"/>
    </source>
</evidence>
<keyword evidence="13 16" id="KW-0535">Nitrogen fixation</keyword>
<evidence type="ECO:0000256" key="5">
    <source>
        <dbReference type="ARBA" id="ARBA00022553"/>
    </source>
</evidence>
<dbReference type="GO" id="GO:0000156">
    <property type="term" value="F:phosphorelay response regulator activity"/>
    <property type="evidence" value="ECO:0007669"/>
    <property type="project" value="UniProtKB-UniRule"/>
</dbReference>
<proteinExistence type="predicted"/>